<feature type="transmembrane region" description="Helical" evidence="4">
    <location>
        <begin position="20"/>
        <end position="40"/>
    </location>
</feature>
<gene>
    <name evidence="6" type="ORF">Pyn_33560</name>
</gene>
<evidence type="ECO:0000256" key="4">
    <source>
        <dbReference type="SAM" id="Phobius"/>
    </source>
</evidence>
<evidence type="ECO:0000256" key="1">
    <source>
        <dbReference type="ARBA" id="ARBA00004141"/>
    </source>
</evidence>
<dbReference type="GO" id="GO:0005886">
    <property type="term" value="C:plasma membrane"/>
    <property type="evidence" value="ECO:0007669"/>
    <property type="project" value="TreeGrafter"/>
</dbReference>
<dbReference type="InterPro" id="IPR023298">
    <property type="entry name" value="ATPase_P-typ_TM_dom_sf"/>
</dbReference>
<keyword evidence="4" id="KW-0472">Membrane</keyword>
<dbReference type="GO" id="GO:0140326">
    <property type="term" value="F:ATPase-coupled intramembrane lipid transporter activity"/>
    <property type="evidence" value="ECO:0007669"/>
    <property type="project" value="TreeGrafter"/>
</dbReference>
<dbReference type="OrthoDB" id="377733at2759"/>
<evidence type="ECO:0000313" key="7">
    <source>
        <dbReference type="Proteomes" id="UP000250321"/>
    </source>
</evidence>
<dbReference type="SUPFAM" id="SSF81665">
    <property type="entry name" value="Calcium ATPase, transmembrane domain M"/>
    <property type="match status" value="1"/>
</dbReference>
<comment type="caution">
    <text evidence="6">The sequence shown here is derived from an EMBL/GenBank/DDBJ whole genome shotgun (WGS) entry which is preliminary data.</text>
</comment>
<keyword evidence="2" id="KW-0479">Metal-binding</keyword>
<feature type="transmembrane region" description="Helical" evidence="4">
    <location>
        <begin position="86"/>
        <end position="106"/>
    </location>
</feature>
<feature type="transmembrane region" description="Helical" evidence="4">
    <location>
        <begin position="47"/>
        <end position="66"/>
    </location>
</feature>
<dbReference type="GO" id="GO:0046872">
    <property type="term" value="F:metal ion binding"/>
    <property type="evidence" value="ECO:0007669"/>
    <property type="project" value="UniProtKB-KW"/>
</dbReference>
<evidence type="ECO:0000256" key="3">
    <source>
        <dbReference type="ARBA" id="ARBA00022842"/>
    </source>
</evidence>
<keyword evidence="4" id="KW-1133">Transmembrane helix</keyword>
<dbReference type="EMBL" id="PJQY01000217">
    <property type="protein sequence ID" value="PQQ15780.1"/>
    <property type="molecule type" value="Genomic_DNA"/>
</dbReference>
<dbReference type="Pfam" id="PF16212">
    <property type="entry name" value="PhoLip_ATPase_C"/>
    <property type="match status" value="1"/>
</dbReference>
<evidence type="ECO:0000313" key="6">
    <source>
        <dbReference type="EMBL" id="PQQ15780.1"/>
    </source>
</evidence>
<sequence>MVGQALRRDGKVVDYEVLGVTMYTCVVWVVNCQMALSINYFTWIQHFFIWGSIVFWYIFLVIYGSVSPNVSTTAHKVLVEACAPSPLYWLVTLLVVICTLLPYFSYRAFQTRFKPMRHDVIQQKRLEGSNHDETSGELPLRLSSKLEHLKRRLRAREL</sequence>
<keyword evidence="4" id="KW-0812">Transmembrane</keyword>
<keyword evidence="7" id="KW-1185">Reference proteome</keyword>
<comment type="subcellular location">
    <subcellularLocation>
        <location evidence="1">Membrane</location>
        <topology evidence="1">Multi-pass membrane protein</topology>
    </subcellularLocation>
</comment>
<dbReference type="STRING" id="2094558.A0A314ZAP3"/>
<dbReference type="AlphaFoldDB" id="A0A314ZAP3"/>
<dbReference type="PANTHER" id="PTHR24092:SF165">
    <property type="entry name" value="PHOSPHOLIPID-TRANSPORTING ATPASE 8-RELATED"/>
    <property type="match status" value="1"/>
</dbReference>
<protein>
    <recommendedName>
        <fullName evidence="5">P-type ATPase C-terminal domain-containing protein</fullName>
    </recommendedName>
</protein>
<organism evidence="6 7">
    <name type="scientific">Prunus yedoensis var. nudiflora</name>
    <dbReference type="NCBI Taxonomy" id="2094558"/>
    <lineage>
        <taxon>Eukaryota</taxon>
        <taxon>Viridiplantae</taxon>
        <taxon>Streptophyta</taxon>
        <taxon>Embryophyta</taxon>
        <taxon>Tracheophyta</taxon>
        <taxon>Spermatophyta</taxon>
        <taxon>Magnoliopsida</taxon>
        <taxon>eudicotyledons</taxon>
        <taxon>Gunneridae</taxon>
        <taxon>Pentapetalae</taxon>
        <taxon>rosids</taxon>
        <taxon>fabids</taxon>
        <taxon>Rosales</taxon>
        <taxon>Rosaceae</taxon>
        <taxon>Amygdaloideae</taxon>
        <taxon>Amygdaleae</taxon>
        <taxon>Prunus</taxon>
    </lineage>
</organism>
<evidence type="ECO:0000256" key="2">
    <source>
        <dbReference type="ARBA" id="ARBA00022723"/>
    </source>
</evidence>
<evidence type="ECO:0000259" key="5">
    <source>
        <dbReference type="Pfam" id="PF16212"/>
    </source>
</evidence>
<reference evidence="6 7" key="1">
    <citation type="submission" date="2018-02" db="EMBL/GenBank/DDBJ databases">
        <title>Draft genome of wild Prunus yedoensis var. nudiflora.</title>
        <authorList>
            <person name="Baek S."/>
            <person name="Kim J.-H."/>
            <person name="Choi K."/>
            <person name="Kim G.-B."/>
            <person name="Cho A."/>
            <person name="Jang H."/>
            <person name="Shin C.-H."/>
            <person name="Yu H.-J."/>
            <person name="Mun J.-H."/>
        </authorList>
    </citation>
    <scope>NUCLEOTIDE SEQUENCE [LARGE SCALE GENOMIC DNA]</scope>
    <source>
        <strain evidence="7">cv. Jeju island</strain>
        <tissue evidence="6">Leaf</tissue>
    </source>
</reference>
<dbReference type="Proteomes" id="UP000250321">
    <property type="component" value="Unassembled WGS sequence"/>
</dbReference>
<feature type="domain" description="P-type ATPase C-terminal" evidence="5">
    <location>
        <begin position="5"/>
        <end position="115"/>
    </location>
</feature>
<keyword evidence="3" id="KW-0460">Magnesium</keyword>
<dbReference type="PANTHER" id="PTHR24092">
    <property type="entry name" value="PROBABLE PHOSPHOLIPID-TRANSPORTING ATPASE"/>
    <property type="match status" value="1"/>
</dbReference>
<dbReference type="GO" id="GO:0045332">
    <property type="term" value="P:phospholipid translocation"/>
    <property type="evidence" value="ECO:0007669"/>
    <property type="project" value="TreeGrafter"/>
</dbReference>
<proteinExistence type="predicted"/>
<dbReference type="InterPro" id="IPR032630">
    <property type="entry name" value="P_typ_ATPase_c"/>
</dbReference>
<accession>A0A314ZAP3</accession>
<name>A0A314ZAP3_PRUYE</name>